<dbReference type="Gene3D" id="3.30.360.40">
    <property type="entry name" value="YwmB-like"/>
    <property type="match status" value="1"/>
</dbReference>
<proteinExistence type="predicted"/>
<comment type="caution">
    <text evidence="1">The sequence shown here is derived from an EMBL/GenBank/DDBJ whole genome shotgun (WGS) entry which is preliminary data.</text>
</comment>
<evidence type="ECO:0008006" key="3">
    <source>
        <dbReference type="Google" id="ProtNLM"/>
    </source>
</evidence>
<evidence type="ECO:0000313" key="1">
    <source>
        <dbReference type="EMBL" id="MBS8265586.1"/>
    </source>
</evidence>
<dbReference type="InterPro" id="IPR036209">
    <property type="entry name" value="YwmB-like_sf"/>
</dbReference>
<reference evidence="1 2" key="1">
    <citation type="journal article" date="2021" name="Microorganisms">
        <title>Bacterial Dimethylsulfoniopropionate Biosynthesis in the East China Sea.</title>
        <authorList>
            <person name="Liu J."/>
            <person name="Zhang Y."/>
            <person name="Liu J."/>
            <person name="Zhong H."/>
            <person name="Williams B.T."/>
            <person name="Zheng Y."/>
            <person name="Curson A.R.J."/>
            <person name="Sun C."/>
            <person name="Sun H."/>
            <person name="Song D."/>
            <person name="Wagner Mackenzie B."/>
            <person name="Bermejo Martinez A."/>
            <person name="Todd J.D."/>
            <person name="Zhang X.H."/>
        </authorList>
    </citation>
    <scope>NUCLEOTIDE SEQUENCE [LARGE SCALE GENOMIC DNA]</scope>
    <source>
        <strain evidence="1 2">ESS08</strain>
    </source>
</reference>
<gene>
    <name evidence="1" type="ORF">DYI25_14250</name>
</gene>
<dbReference type="AlphaFoldDB" id="A0A944CMY9"/>
<protein>
    <recommendedName>
        <fullName evidence="3">TATA-box binding</fullName>
    </recommendedName>
</protein>
<evidence type="ECO:0000313" key="2">
    <source>
        <dbReference type="Proteomes" id="UP000761411"/>
    </source>
</evidence>
<organism evidence="1 2">
    <name type="scientific">Mesobacillus boroniphilus</name>
    <dbReference type="NCBI Taxonomy" id="308892"/>
    <lineage>
        <taxon>Bacteria</taxon>
        <taxon>Bacillati</taxon>
        <taxon>Bacillota</taxon>
        <taxon>Bacilli</taxon>
        <taxon>Bacillales</taxon>
        <taxon>Bacillaceae</taxon>
        <taxon>Mesobacillus</taxon>
    </lineage>
</organism>
<dbReference type="InterPro" id="IPR014794">
    <property type="entry name" value="DUF1779"/>
</dbReference>
<dbReference type="RefSeq" id="WP_213370014.1">
    <property type="nucleotide sequence ID" value="NZ_QTKX01000002.1"/>
</dbReference>
<sequence length="239" mass="26831">MKKIPFILSIFGIIGFIVLQAGNKTTVADADHEIKTLASVLQDENILITGWSIYARETLEEENVEGLVKELKVQLPDWTWNHQNGELTAVSNSSEIQEKIKIVSTDTNGPIHTYVMYEVRSQYWNKNTETFLNKKLPGRIFDIFRGNATTFSCIEGEINDKIKSALPVYKAKLLKAFQAEEVEGLEEASFISTSAVSPLFDNSLSNDHEMNMQLGLRKTDRLGAKTTLVVGTPIITIEY</sequence>
<name>A0A944CMY9_9BACI</name>
<dbReference type="Proteomes" id="UP000761411">
    <property type="component" value="Unassembled WGS sequence"/>
</dbReference>
<dbReference type="EMBL" id="QTKX01000002">
    <property type="protein sequence ID" value="MBS8265586.1"/>
    <property type="molecule type" value="Genomic_DNA"/>
</dbReference>
<dbReference type="Pfam" id="PF08680">
    <property type="entry name" value="DUF1779"/>
    <property type="match status" value="1"/>
</dbReference>
<dbReference type="Gene3D" id="3.30.2030.10">
    <property type="entry name" value="YwmB-like"/>
    <property type="match status" value="1"/>
</dbReference>
<keyword evidence="2" id="KW-1185">Reference proteome</keyword>
<dbReference type="SUPFAM" id="SSF143842">
    <property type="entry name" value="YwmB-like"/>
    <property type="match status" value="1"/>
</dbReference>
<accession>A0A944CMY9</accession>